<dbReference type="Proteomes" id="UP001305652">
    <property type="component" value="Chromosome"/>
</dbReference>
<feature type="domain" description="Glycosyltransferase 2-like" evidence="1">
    <location>
        <begin position="5"/>
        <end position="110"/>
    </location>
</feature>
<sequence>MGITACLITKNEEEALARSLEMISAYVDEIVIVDGQSEDNTAGVAEKFGAVLIQRKFSGSFAIERNCGIEQARNEWVFILDPDETLEPGLLESLRGLTSSPKYDAYSFLRHDVLPDGTVLETPCGHPEIHVRLAKRDRLRYYGAIHEKAIVTGRIKFVPKAIYHHRGYFEDYPQEKKERFEAIGRNASEDLQGLKISSRALLVRNVKLVFHYFGNMLIGMGLYRKGPSGIIRAIQYTYSFASYGLKQYVRLGQI</sequence>
<keyword evidence="2" id="KW-0328">Glycosyltransferase</keyword>
<protein>
    <submittedName>
        <fullName evidence="2">Glycosyltransferase family 2 protein</fullName>
        <ecNumber evidence="2">2.4.-.-</ecNumber>
    </submittedName>
</protein>
<dbReference type="InterPro" id="IPR029044">
    <property type="entry name" value="Nucleotide-diphossugar_trans"/>
</dbReference>
<dbReference type="KEGG" id="mrc:R6Y96_03670"/>
<evidence type="ECO:0000313" key="3">
    <source>
        <dbReference type="Proteomes" id="UP001305652"/>
    </source>
</evidence>
<accession>A0AAX4FX36</accession>
<dbReference type="AlphaFoldDB" id="A0AAX4FX36"/>
<dbReference type="SUPFAM" id="SSF53448">
    <property type="entry name" value="Nucleotide-diphospho-sugar transferases"/>
    <property type="match status" value="1"/>
</dbReference>
<dbReference type="Pfam" id="PF00535">
    <property type="entry name" value="Glycos_transf_2"/>
    <property type="match status" value="1"/>
</dbReference>
<dbReference type="PANTHER" id="PTHR43630">
    <property type="entry name" value="POLY-BETA-1,6-N-ACETYL-D-GLUCOSAMINE SYNTHASE"/>
    <property type="match status" value="1"/>
</dbReference>
<evidence type="ECO:0000259" key="1">
    <source>
        <dbReference type="Pfam" id="PF00535"/>
    </source>
</evidence>
<name>A0AAX4FX36_9EURY</name>
<proteinExistence type="predicted"/>
<dbReference type="Gene3D" id="3.90.550.10">
    <property type="entry name" value="Spore Coat Polysaccharide Biosynthesis Protein SpsA, Chain A"/>
    <property type="match status" value="1"/>
</dbReference>
<gene>
    <name evidence="2" type="ORF">R6Y96_03670</name>
</gene>
<evidence type="ECO:0000313" key="2">
    <source>
        <dbReference type="EMBL" id="WOX58350.1"/>
    </source>
</evidence>
<keyword evidence="3" id="KW-1185">Reference proteome</keyword>
<reference evidence="2 3" key="1">
    <citation type="submission" date="2023-10" db="EMBL/GenBank/DDBJ databases">
        <title>The complete genome sequence of Methanoculleus receptaculi DSM 18860.</title>
        <authorList>
            <person name="Lai S.-J."/>
            <person name="You Y.-T."/>
            <person name="Chen S.-C."/>
        </authorList>
    </citation>
    <scope>NUCLEOTIDE SEQUENCE [LARGE SCALE GENOMIC DNA]</scope>
    <source>
        <strain evidence="2 3">DSM 18860</strain>
    </source>
</reference>
<dbReference type="EC" id="2.4.-.-" evidence="2"/>
<dbReference type="PANTHER" id="PTHR43630:SF2">
    <property type="entry name" value="GLYCOSYLTRANSFERASE"/>
    <property type="match status" value="1"/>
</dbReference>
<dbReference type="GeneID" id="85732225"/>
<keyword evidence="2" id="KW-0808">Transferase</keyword>
<dbReference type="InterPro" id="IPR001173">
    <property type="entry name" value="Glyco_trans_2-like"/>
</dbReference>
<dbReference type="EMBL" id="CP137642">
    <property type="protein sequence ID" value="WOX58350.1"/>
    <property type="molecule type" value="Genomic_DNA"/>
</dbReference>
<organism evidence="2 3">
    <name type="scientific">Methanoculleus receptaculi</name>
    <dbReference type="NCBI Taxonomy" id="394967"/>
    <lineage>
        <taxon>Archaea</taxon>
        <taxon>Methanobacteriati</taxon>
        <taxon>Methanobacteriota</taxon>
        <taxon>Stenosarchaea group</taxon>
        <taxon>Methanomicrobia</taxon>
        <taxon>Methanomicrobiales</taxon>
        <taxon>Methanomicrobiaceae</taxon>
        <taxon>Methanoculleus</taxon>
    </lineage>
</organism>
<dbReference type="RefSeq" id="WP_318622171.1">
    <property type="nucleotide sequence ID" value="NZ_CP137642.1"/>
</dbReference>
<dbReference type="GO" id="GO:0016757">
    <property type="term" value="F:glycosyltransferase activity"/>
    <property type="evidence" value="ECO:0007669"/>
    <property type="project" value="UniProtKB-KW"/>
</dbReference>
<dbReference type="CDD" id="cd02511">
    <property type="entry name" value="Beta4Glucosyltransferase"/>
    <property type="match status" value="1"/>
</dbReference>